<keyword evidence="3" id="KW-1185">Reference proteome</keyword>
<evidence type="ECO:0000313" key="2">
    <source>
        <dbReference type="EMBL" id="KAH8031163.1"/>
    </source>
</evidence>
<dbReference type="EMBL" id="JABSTU010000005">
    <property type="protein sequence ID" value="KAH8031163.1"/>
    <property type="molecule type" value="Genomic_DNA"/>
</dbReference>
<accession>A0A9J6E9F4</accession>
<name>A0A9J6E9F4_RHIMP</name>
<dbReference type="Proteomes" id="UP000821866">
    <property type="component" value="Chromosome 3"/>
</dbReference>
<organism evidence="2 3">
    <name type="scientific">Rhipicephalus microplus</name>
    <name type="common">Cattle tick</name>
    <name type="synonym">Boophilus microplus</name>
    <dbReference type="NCBI Taxonomy" id="6941"/>
    <lineage>
        <taxon>Eukaryota</taxon>
        <taxon>Metazoa</taxon>
        <taxon>Ecdysozoa</taxon>
        <taxon>Arthropoda</taxon>
        <taxon>Chelicerata</taxon>
        <taxon>Arachnida</taxon>
        <taxon>Acari</taxon>
        <taxon>Parasitiformes</taxon>
        <taxon>Ixodida</taxon>
        <taxon>Ixodoidea</taxon>
        <taxon>Ixodidae</taxon>
        <taxon>Rhipicephalinae</taxon>
        <taxon>Rhipicephalus</taxon>
        <taxon>Boophilus</taxon>
    </lineage>
</organism>
<proteinExistence type="predicted"/>
<feature type="region of interest" description="Disordered" evidence="1">
    <location>
        <begin position="177"/>
        <end position="213"/>
    </location>
</feature>
<gene>
    <name evidence="2" type="ORF">HPB51_013529</name>
</gene>
<evidence type="ECO:0000256" key="1">
    <source>
        <dbReference type="SAM" id="MobiDB-lite"/>
    </source>
</evidence>
<comment type="caution">
    <text evidence="2">The sequence shown here is derived from an EMBL/GenBank/DDBJ whole genome shotgun (WGS) entry which is preliminary data.</text>
</comment>
<feature type="compositionally biased region" description="Basic and acidic residues" evidence="1">
    <location>
        <begin position="201"/>
        <end position="213"/>
    </location>
</feature>
<protein>
    <submittedName>
        <fullName evidence="2">Uncharacterized protein</fullName>
    </submittedName>
</protein>
<evidence type="ECO:0000313" key="3">
    <source>
        <dbReference type="Proteomes" id="UP000821866"/>
    </source>
</evidence>
<reference evidence="2" key="2">
    <citation type="submission" date="2021-09" db="EMBL/GenBank/DDBJ databases">
        <authorList>
            <person name="Jia N."/>
            <person name="Wang J."/>
            <person name="Shi W."/>
            <person name="Du L."/>
            <person name="Sun Y."/>
            <person name="Zhan W."/>
            <person name="Jiang J."/>
            <person name="Wang Q."/>
            <person name="Zhang B."/>
            <person name="Ji P."/>
            <person name="Sakyi L.B."/>
            <person name="Cui X."/>
            <person name="Yuan T."/>
            <person name="Jiang B."/>
            <person name="Yang W."/>
            <person name="Lam T.T.-Y."/>
            <person name="Chang Q."/>
            <person name="Ding S."/>
            <person name="Wang X."/>
            <person name="Zhu J."/>
            <person name="Ruan X."/>
            <person name="Zhao L."/>
            <person name="Wei J."/>
            <person name="Que T."/>
            <person name="Du C."/>
            <person name="Cheng J."/>
            <person name="Dai P."/>
            <person name="Han X."/>
            <person name="Huang E."/>
            <person name="Gao Y."/>
            <person name="Liu J."/>
            <person name="Shao H."/>
            <person name="Ye R."/>
            <person name="Li L."/>
            <person name="Wei W."/>
            <person name="Wang X."/>
            <person name="Wang C."/>
            <person name="Huo Q."/>
            <person name="Li W."/>
            <person name="Guo W."/>
            <person name="Chen H."/>
            <person name="Chen S."/>
            <person name="Zhou L."/>
            <person name="Zhou L."/>
            <person name="Ni X."/>
            <person name="Tian J."/>
            <person name="Zhou Y."/>
            <person name="Sheng Y."/>
            <person name="Liu T."/>
            <person name="Pan Y."/>
            <person name="Xia L."/>
            <person name="Li J."/>
            <person name="Zhao F."/>
            <person name="Cao W."/>
        </authorList>
    </citation>
    <scope>NUCLEOTIDE SEQUENCE</scope>
    <source>
        <strain evidence="2">Rmic-2018</strain>
        <tissue evidence="2">Larvae</tissue>
    </source>
</reference>
<dbReference type="AlphaFoldDB" id="A0A9J6E9F4"/>
<feature type="region of interest" description="Disordered" evidence="1">
    <location>
        <begin position="128"/>
        <end position="157"/>
    </location>
</feature>
<reference evidence="2" key="1">
    <citation type="journal article" date="2020" name="Cell">
        <title>Large-Scale Comparative Analyses of Tick Genomes Elucidate Their Genetic Diversity and Vector Capacities.</title>
        <authorList>
            <consortium name="Tick Genome and Microbiome Consortium (TIGMIC)"/>
            <person name="Jia N."/>
            <person name="Wang J."/>
            <person name="Shi W."/>
            <person name="Du L."/>
            <person name="Sun Y."/>
            <person name="Zhan W."/>
            <person name="Jiang J.F."/>
            <person name="Wang Q."/>
            <person name="Zhang B."/>
            <person name="Ji P."/>
            <person name="Bell-Sakyi L."/>
            <person name="Cui X.M."/>
            <person name="Yuan T.T."/>
            <person name="Jiang B.G."/>
            <person name="Yang W.F."/>
            <person name="Lam T.T."/>
            <person name="Chang Q.C."/>
            <person name="Ding S.J."/>
            <person name="Wang X.J."/>
            <person name="Zhu J.G."/>
            <person name="Ruan X.D."/>
            <person name="Zhao L."/>
            <person name="Wei J.T."/>
            <person name="Ye R.Z."/>
            <person name="Que T.C."/>
            <person name="Du C.H."/>
            <person name="Zhou Y.H."/>
            <person name="Cheng J.X."/>
            <person name="Dai P.F."/>
            <person name="Guo W.B."/>
            <person name="Han X.H."/>
            <person name="Huang E.J."/>
            <person name="Li L.F."/>
            <person name="Wei W."/>
            <person name="Gao Y.C."/>
            <person name="Liu J.Z."/>
            <person name="Shao H.Z."/>
            <person name="Wang X."/>
            <person name="Wang C.C."/>
            <person name="Yang T.C."/>
            <person name="Huo Q.B."/>
            <person name="Li W."/>
            <person name="Chen H.Y."/>
            <person name="Chen S.E."/>
            <person name="Zhou L.G."/>
            <person name="Ni X.B."/>
            <person name="Tian J.H."/>
            <person name="Sheng Y."/>
            <person name="Liu T."/>
            <person name="Pan Y.S."/>
            <person name="Xia L.Y."/>
            <person name="Li J."/>
            <person name="Zhao F."/>
            <person name="Cao W.C."/>
        </authorList>
    </citation>
    <scope>NUCLEOTIDE SEQUENCE</scope>
    <source>
        <strain evidence="2">Rmic-2018</strain>
    </source>
</reference>
<feature type="compositionally biased region" description="Basic and acidic residues" evidence="1">
    <location>
        <begin position="137"/>
        <end position="151"/>
    </location>
</feature>
<sequence>MPEHASTPALVVQAVRPPQLPHRTPMLRLPSERYKIAIRPRLPIILPNIGLATLLEAKALPNNTQQQECLEQRHTKERRFEYQRFRANQQSVNYSASIQHRTKGQDQELVNIPDSRRPFQIQFEIKDAATSQTSRQSADKHTASEGHEAAGAKRPSLPALASIAGKLGVGRRCVGGWHLNNGKGPDNWTRNSARPGNRPTDTIRDSEDDCGGK</sequence>